<dbReference type="InterPro" id="IPR001128">
    <property type="entry name" value="Cyt_P450"/>
</dbReference>
<dbReference type="InterPro" id="IPR036396">
    <property type="entry name" value="Cyt_P450_sf"/>
</dbReference>
<dbReference type="GO" id="GO:0020037">
    <property type="term" value="F:heme binding"/>
    <property type="evidence" value="ECO:0007669"/>
    <property type="project" value="InterPro"/>
</dbReference>
<protein>
    <submittedName>
        <fullName evidence="5">Cytochrome P450</fullName>
    </submittedName>
</protein>
<keyword evidence="6" id="KW-1185">Reference proteome</keyword>
<sequence length="434" mass="47168">MSLLQTAAALGRAAWAGIDPEGFFRRHAADRAPFTVLFPGLGEVLFFTTMDGARDVLTLPGALCRAPLPNPIEPVVGNNSLILLSGEAHRRARSVLAPPFRGELMRDYLDLIAEATEGEIAALRPGDQLLVGRAAQSITLDVVIRVVFGVTDDARRRQFSSVTTQLLRSGGAALMLVPWLRRNIAGHGPWARLVAFRTQLDDLLSEQIDERRRSGERGGDVLASILDATDDEGNSLTDEMLRDQLRTMLAAGHETSSTSLAWALHHIHRDDRVRTRVLDELATVDTPAELATLPYLAAVIQETLRIHPTVPIVLRRLTGPRTVAGVACAAGDVVGIALPALHVNPGLWTSPNTFAPERFLKERPSPFQYAPFGGGYRRCIGAAFALDELAVAIGTLMKRLDLAPVRRGRPPHAVARGIATKPSREITLKVIARR</sequence>
<evidence type="ECO:0000256" key="4">
    <source>
        <dbReference type="RuleBase" id="RU000461"/>
    </source>
</evidence>
<gene>
    <name evidence="5" type="ORF">Y900_005825</name>
</gene>
<dbReference type="InterPro" id="IPR017972">
    <property type="entry name" value="Cyt_P450_CS"/>
</dbReference>
<dbReference type="PROSITE" id="PS00086">
    <property type="entry name" value="CYTOCHROME_P450"/>
    <property type="match status" value="1"/>
</dbReference>
<reference evidence="5" key="1">
    <citation type="submission" date="2014-05" db="EMBL/GenBank/DDBJ databases">
        <title>Genome sequence of Mycobacterium aromaticivorans strain JS19b1T (= DSM 45407T).</title>
        <authorList>
            <person name="Kwak Y."/>
            <person name="Park G.-S."/>
            <person name="Li Q.X."/>
            <person name="Lee S.-E."/>
            <person name="Shin J.-H."/>
        </authorList>
    </citation>
    <scope>NUCLEOTIDE SEQUENCE [LARGE SCALE GENOMIC DNA]</scope>
    <source>
        <strain evidence="5">JS19b1</strain>
    </source>
</reference>
<organism evidence="5 6">
    <name type="scientific">Mycolicibacterium aromaticivorans JS19b1 = JCM 16368</name>
    <dbReference type="NCBI Taxonomy" id="1440774"/>
    <lineage>
        <taxon>Bacteria</taxon>
        <taxon>Bacillati</taxon>
        <taxon>Actinomycetota</taxon>
        <taxon>Actinomycetes</taxon>
        <taxon>Mycobacteriales</taxon>
        <taxon>Mycobacteriaceae</taxon>
        <taxon>Mycolicibacterium</taxon>
    </lineage>
</organism>
<feature type="binding site" description="axial binding residue" evidence="3">
    <location>
        <position position="379"/>
    </location>
    <ligand>
        <name>heme</name>
        <dbReference type="ChEBI" id="CHEBI:30413"/>
    </ligand>
    <ligandPart>
        <name>Fe</name>
        <dbReference type="ChEBI" id="CHEBI:18248"/>
    </ligandPart>
</feature>
<dbReference type="Gene3D" id="1.10.630.10">
    <property type="entry name" value="Cytochrome P450"/>
    <property type="match status" value="1"/>
</dbReference>
<proteinExistence type="inferred from homology"/>
<dbReference type="PRINTS" id="PR00385">
    <property type="entry name" value="P450"/>
</dbReference>
<evidence type="ECO:0000313" key="6">
    <source>
        <dbReference type="Proteomes" id="UP000022835"/>
    </source>
</evidence>
<name>A0A064CDQ1_9MYCO</name>
<dbReference type="eggNOG" id="COG2124">
    <property type="taxonomic scope" value="Bacteria"/>
</dbReference>
<dbReference type="GO" id="GO:0004497">
    <property type="term" value="F:monooxygenase activity"/>
    <property type="evidence" value="ECO:0007669"/>
    <property type="project" value="UniProtKB-KW"/>
</dbReference>
<comment type="cofactor">
    <cofactor evidence="1 3">
        <name>heme</name>
        <dbReference type="ChEBI" id="CHEBI:30413"/>
    </cofactor>
</comment>
<dbReference type="PANTHER" id="PTHR24305">
    <property type="entry name" value="CYTOCHROME P450"/>
    <property type="match status" value="1"/>
</dbReference>
<dbReference type="PRINTS" id="PR00463">
    <property type="entry name" value="EP450I"/>
</dbReference>
<dbReference type="SUPFAM" id="SSF48264">
    <property type="entry name" value="Cytochrome P450"/>
    <property type="match status" value="1"/>
</dbReference>
<dbReference type="InterPro" id="IPR002401">
    <property type="entry name" value="Cyt_P450_E_grp-I"/>
</dbReference>
<keyword evidence="3 4" id="KW-0408">Iron</keyword>
<dbReference type="AlphaFoldDB" id="A0A064CDQ1"/>
<comment type="similarity">
    <text evidence="2 4">Belongs to the cytochrome P450 family.</text>
</comment>
<dbReference type="InterPro" id="IPR050121">
    <property type="entry name" value="Cytochrome_P450_monoxygenase"/>
</dbReference>
<evidence type="ECO:0000256" key="2">
    <source>
        <dbReference type="ARBA" id="ARBA00010617"/>
    </source>
</evidence>
<dbReference type="STRING" id="1440774.Y900_005825"/>
<dbReference type="Proteomes" id="UP000022835">
    <property type="component" value="Unassembled WGS sequence"/>
</dbReference>
<keyword evidence="4" id="KW-0560">Oxidoreductase</keyword>
<evidence type="ECO:0000313" key="5">
    <source>
        <dbReference type="EMBL" id="KDE98470.1"/>
    </source>
</evidence>
<evidence type="ECO:0000256" key="1">
    <source>
        <dbReference type="ARBA" id="ARBA00001971"/>
    </source>
</evidence>
<dbReference type="EMBL" id="JALN02000001">
    <property type="protein sequence ID" value="KDE98470.1"/>
    <property type="molecule type" value="Genomic_DNA"/>
</dbReference>
<comment type="caution">
    <text evidence="5">The sequence shown here is derived from an EMBL/GenBank/DDBJ whole genome shotgun (WGS) entry which is preliminary data.</text>
</comment>
<keyword evidence="4" id="KW-0503">Monooxygenase</keyword>
<dbReference type="PANTHER" id="PTHR24305:SF166">
    <property type="entry name" value="CYTOCHROME P450 12A4, MITOCHONDRIAL-RELATED"/>
    <property type="match status" value="1"/>
</dbReference>
<dbReference type="GO" id="GO:0016705">
    <property type="term" value="F:oxidoreductase activity, acting on paired donors, with incorporation or reduction of molecular oxygen"/>
    <property type="evidence" value="ECO:0007669"/>
    <property type="project" value="InterPro"/>
</dbReference>
<keyword evidence="3 4" id="KW-0479">Metal-binding</keyword>
<dbReference type="CDD" id="cd11053">
    <property type="entry name" value="CYP110-like"/>
    <property type="match status" value="1"/>
</dbReference>
<accession>A0A064CDQ1</accession>
<evidence type="ECO:0000256" key="3">
    <source>
        <dbReference type="PIRSR" id="PIRSR602401-1"/>
    </source>
</evidence>
<dbReference type="RefSeq" id="WP_036339991.1">
    <property type="nucleotide sequence ID" value="NZ_JALN02000001.1"/>
</dbReference>
<dbReference type="Pfam" id="PF00067">
    <property type="entry name" value="p450"/>
    <property type="match status" value="1"/>
</dbReference>
<dbReference type="GO" id="GO:0005506">
    <property type="term" value="F:iron ion binding"/>
    <property type="evidence" value="ECO:0007669"/>
    <property type="project" value="InterPro"/>
</dbReference>
<keyword evidence="3 4" id="KW-0349">Heme</keyword>